<evidence type="ECO:0000256" key="3">
    <source>
        <dbReference type="ARBA" id="ARBA00022801"/>
    </source>
</evidence>
<evidence type="ECO:0000256" key="2">
    <source>
        <dbReference type="ARBA" id="ARBA00022771"/>
    </source>
</evidence>
<evidence type="ECO:0000313" key="9">
    <source>
        <dbReference type="EMBL" id="KXX79898.1"/>
    </source>
</evidence>
<feature type="short sequence motif" description="GXGXXG" evidence="7">
    <location>
        <begin position="353"/>
        <end position="358"/>
    </location>
</feature>
<dbReference type="PROSITE" id="PS00518">
    <property type="entry name" value="ZF_RING_1"/>
    <property type="match status" value="1"/>
</dbReference>
<keyword evidence="10" id="KW-1185">Reference proteome</keyword>
<feature type="short sequence motif" description="GXSXG" evidence="7">
    <location>
        <begin position="387"/>
        <end position="391"/>
    </location>
</feature>
<dbReference type="InterPro" id="IPR016035">
    <property type="entry name" value="Acyl_Trfase/lysoPLipase"/>
</dbReference>
<reference evidence="9 10" key="1">
    <citation type="journal article" date="2016" name="Genome Announc.">
        <title>Genome Sequence of Madurella mycetomatis mm55, Isolated from a Human Mycetoma Case in Sudan.</title>
        <authorList>
            <person name="Smit S."/>
            <person name="Derks M.F."/>
            <person name="Bervoets S."/>
            <person name="Fahal A."/>
            <person name="van Leeuwen W."/>
            <person name="van Belkum A."/>
            <person name="van de Sande W.W."/>
        </authorList>
    </citation>
    <scope>NUCLEOTIDE SEQUENCE [LARGE SCALE GENOMIC DNA]</scope>
    <source>
        <strain evidence="10">mm55</strain>
    </source>
</reference>
<evidence type="ECO:0000313" key="10">
    <source>
        <dbReference type="Proteomes" id="UP000078237"/>
    </source>
</evidence>
<dbReference type="GO" id="GO:0016020">
    <property type="term" value="C:membrane"/>
    <property type="evidence" value="ECO:0007669"/>
    <property type="project" value="TreeGrafter"/>
</dbReference>
<evidence type="ECO:0000256" key="6">
    <source>
        <dbReference type="ARBA" id="ARBA00023098"/>
    </source>
</evidence>
<keyword evidence="2" id="KW-0863">Zinc-finger</keyword>
<dbReference type="PROSITE" id="PS51635">
    <property type="entry name" value="PNPLA"/>
    <property type="match status" value="1"/>
</dbReference>
<dbReference type="GO" id="GO:0008270">
    <property type="term" value="F:zinc ion binding"/>
    <property type="evidence" value="ECO:0007669"/>
    <property type="project" value="UniProtKB-KW"/>
</dbReference>
<dbReference type="SUPFAM" id="SSF52151">
    <property type="entry name" value="FabD/lysophospholipase-like"/>
    <property type="match status" value="1"/>
</dbReference>
<keyword evidence="1" id="KW-0479">Metal-binding</keyword>
<dbReference type="EMBL" id="LCTW02000074">
    <property type="protein sequence ID" value="KXX79898.1"/>
    <property type="molecule type" value="Genomic_DNA"/>
</dbReference>
<dbReference type="GO" id="GO:0016042">
    <property type="term" value="P:lipid catabolic process"/>
    <property type="evidence" value="ECO:0007669"/>
    <property type="project" value="UniProtKB-KW"/>
</dbReference>
<evidence type="ECO:0000256" key="7">
    <source>
        <dbReference type="PROSITE-ProRule" id="PRU01161"/>
    </source>
</evidence>
<keyword evidence="3" id="KW-0378">Hydrolase</keyword>
<dbReference type="AlphaFoldDB" id="A0A175W7Y0"/>
<name>A0A175W7Y0_9PEZI</name>
<dbReference type="InterPro" id="IPR017907">
    <property type="entry name" value="Znf_RING_CS"/>
</dbReference>
<feature type="domain" description="PNPLA" evidence="8">
    <location>
        <begin position="349"/>
        <end position="508"/>
    </location>
</feature>
<comment type="caution">
    <text evidence="9">The sequence shown here is derived from an EMBL/GenBank/DDBJ whole genome shotgun (WGS) entry which is preliminary data.</text>
</comment>
<dbReference type="VEuPathDB" id="FungiDB:MMYC01_203770"/>
<dbReference type="Gene3D" id="3.40.1090.10">
    <property type="entry name" value="Cytosolic phospholipase A2 catalytic domain"/>
    <property type="match status" value="1"/>
</dbReference>
<evidence type="ECO:0000256" key="4">
    <source>
        <dbReference type="ARBA" id="ARBA00022833"/>
    </source>
</evidence>
<protein>
    <submittedName>
        <fullName evidence="9">Calcium-independent phospholipase A2-gamma</fullName>
    </submittedName>
</protein>
<dbReference type="GO" id="GO:0047499">
    <property type="term" value="F:calcium-independent phospholipase A2 activity"/>
    <property type="evidence" value="ECO:0007669"/>
    <property type="project" value="TreeGrafter"/>
</dbReference>
<evidence type="ECO:0000256" key="1">
    <source>
        <dbReference type="ARBA" id="ARBA00022723"/>
    </source>
</evidence>
<keyword evidence="6" id="KW-0443">Lipid metabolism</keyword>
<accession>A0A175W7Y0</accession>
<dbReference type="GO" id="GO:0019369">
    <property type="term" value="P:arachidonate metabolic process"/>
    <property type="evidence" value="ECO:0007669"/>
    <property type="project" value="TreeGrafter"/>
</dbReference>
<dbReference type="STRING" id="100816.A0A175W7Y0"/>
<organism evidence="9 10">
    <name type="scientific">Madurella mycetomatis</name>
    <dbReference type="NCBI Taxonomy" id="100816"/>
    <lineage>
        <taxon>Eukaryota</taxon>
        <taxon>Fungi</taxon>
        <taxon>Dikarya</taxon>
        <taxon>Ascomycota</taxon>
        <taxon>Pezizomycotina</taxon>
        <taxon>Sordariomycetes</taxon>
        <taxon>Sordariomycetidae</taxon>
        <taxon>Sordariales</taxon>
        <taxon>Sordariales incertae sedis</taxon>
        <taxon>Madurella</taxon>
    </lineage>
</organism>
<evidence type="ECO:0000259" key="8">
    <source>
        <dbReference type="PROSITE" id="PS51635"/>
    </source>
</evidence>
<dbReference type="OrthoDB" id="194358at2759"/>
<dbReference type="InterPro" id="IPR002641">
    <property type="entry name" value="PNPLA_dom"/>
</dbReference>
<dbReference type="PANTHER" id="PTHR24185:SF1">
    <property type="entry name" value="CALCIUM-INDEPENDENT PHOSPHOLIPASE A2-GAMMA"/>
    <property type="match status" value="1"/>
</dbReference>
<keyword evidence="5" id="KW-0442">Lipid degradation</keyword>
<dbReference type="GO" id="GO:0046486">
    <property type="term" value="P:glycerolipid metabolic process"/>
    <property type="evidence" value="ECO:0007669"/>
    <property type="project" value="UniProtKB-ARBA"/>
</dbReference>
<sequence>MVELFYRSYSSVYVHYIPIKGYESCGATGTVVDQTVKLSHRIRSDAERVQSARAGAWMRFDTKQLSVLISSAFKHLASGRDEPFDFSQCRERLSIPNSTEEHFSRILGHCLRGKMEEKFEKMGMVMASSLLRHAIHEEKSASVFNKEIRALCDRAVSKFLDDNAQCAYVNPSNGRRCVNTKSGHAQGHQDQTGACLSLGFFISSSFDSQSFLAIVEKSIGELMNKIDSAPSLSRLDWQRRAAEAHRENLKKLRELNGFPWKKSSYTQNDFGRDASVCYACFFGRPEYRLPCGHAICVTCLEDFDSDQIMDKKLYPGVFTHSRCIICDATGAAWPYRTHVKPRLAGVRVLSLDGGGVRGVVELVVLRELEKKTGLGIPLGRFFDFIIGTSAGGIISLGIGIQDRTADDCLSRFHEFTRAGFTKKWLNKTRLFRPVGRLLRSSIYSTPELEGALQNAFRPSPAQDVFGLRNPCRVAVTTTANRGLMLIANYNRGNDKRYLHSDDLAIWKA</sequence>
<dbReference type="Pfam" id="PF01734">
    <property type="entry name" value="Patatin"/>
    <property type="match status" value="1"/>
</dbReference>
<dbReference type="PANTHER" id="PTHR24185">
    <property type="entry name" value="CALCIUM-INDEPENDENT PHOSPHOLIPASE A2-GAMMA"/>
    <property type="match status" value="1"/>
</dbReference>
<proteinExistence type="predicted"/>
<gene>
    <name evidence="9" type="ORF">MMYC01_203770</name>
</gene>
<comment type="caution">
    <text evidence="7">Lacks conserved residue(s) required for the propagation of feature annotation.</text>
</comment>
<keyword evidence="4" id="KW-0862">Zinc</keyword>
<evidence type="ECO:0000256" key="5">
    <source>
        <dbReference type="ARBA" id="ARBA00022963"/>
    </source>
</evidence>
<dbReference type="Proteomes" id="UP000078237">
    <property type="component" value="Unassembled WGS sequence"/>
</dbReference>